<comment type="caution">
    <text evidence="2">The sequence shown here is derived from an EMBL/GenBank/DDBJ whole genome shotgun (WGS) entry which is preliminary data.</text>
</comment>
<proteinExistence type="predicted"/>
<accession>A0A918QUE4</accession>
<dbReference type="AlphaFoldDB" id="A0A918QUE4"/>
<gene>
    <name evidence="2" type="ORF">GCM10010389_06940</name>
</gene>
<organism evidence="2 3">
    <name type="scientific">Streptomyces echinoruber</name>
    <dbReference type="NCBI Taxonomy" id="68898"/>
    <lineage>
        <taxon>Bacteria</taxon>
        <taxon>Bacillati</taxon>
        <taxon>Actinomycetota</taxon>
        <taxon>Actinomycetes</taxon>
        <taxon>Kitasatosporales</taxon>
        <taxon>Streptomycetaceae</taxon>
        <taxon>Streptomyces</taxon>
    </lineage>
</organism>
<reference evidence="2" key="1">
    <citation type="journal article" date="2014" name="Int. J. Syst. Evol. Microbiol.">
        <title>Complete genome sequence of Corynebacterium casei LMG S-19264T (=DSM 44701T), isolated from a smear-ripened cheese.</title>
        <authorList>
            <consortium name="US DOE Joint Genome Institute (JGI-PGF)"/>
            <person name="Walter F."/>
            <person name="Albersmeier A."/>
            <person name="Kalinowski J."/>
            <person name="Ruckert C."/>
        </authorList>
    </citation>
    <scope>NUCLEOTIDE SEQUENCE</scope>
    <source>
        <strain evidence="2">JCM 5016</strain>
    </source>
</reference>
<dbReference type="EMBL" id="BMWH01000002">
    <property type="protein sequence ID" value="GGZ72243.1"/>
    <property type="molecule type" value="Genomic_DNA"/>
</dbReference>
<evidence type="ECO:0000313" key="3">
    <source>
        <dbReference type="Proteomes" id="UP000623010"/>
    </source>
</evidence>
<evidence type="ECO:0000313" key="2">
    <source>
        <dbReference type="EMBL" id="GGZ72243.1"/>
    </source>
</evidence>
<feature type="region of interest" description="Disordered" evidence="1">
    <location>
        <begin position="52"/>
        <end position="91"/>
    </location>
</feature>
<dbReference type="Proteomes" id="UP000623010">
    <property type="component" value="Unassembled WGS sequence"/>
</dbReference>
<protein>
    <submittedName>
        <fullName evidence="2">Uncharacterized protein</fullName>
    </submittedName>
</protein>
<reference evidence="2" key="2">
    <citation type="submission" date="2020-09" db="EMBL/GenBank/DDBJ databases">
        <authorList>
            <person name="Sun Q."/>
            <person name="Ohkuma M."/>
        </authorList>
    </citation>
    <scope>NUCLEOTIDE SEQUENCE</scope>
    <source>
        <strain evidence="2">JCM 5016</strain>
    </source>
</reference>
<feature type="region of interest" description="Disordered" evidence="1">
    <location>
        <begin position="1"/>
        <end position="24"/>
    </location>
</feature>
<name>A0A918QUE4_9ACTN</name>
<evidence type="ECO:0000256" key="1">
    <source>
        <dbReference type="SAM" id="MobiDB-lite"/>
    </source>
</evidence>
<sequence>MEETQLSVGDDVLEGARDVLNDPEAGAPELRFAATRLSECLCDALRVARSRGTRLEDYEDRADEHEDEHEDEYGDEDEEADGDTTAQENDA</sequence>
<feature type="compositionally biased region" description="Acidic residues" evidence="1">
    <location>
        <begin position="57"/>
        <end position="82"/>
    </location>
</feature>
<keyword evidence="3" id="KW-1185">Reference proteome</keyword>